<comment type="similarity">
    <text evidence="2">Belongs to the CPA3 antiporters (TC 2.A.63) subunit E family.</text>
</comment>
<dbReference type="KEGG" id="dwd:DSCW_33380"/>
<evidence type="ECO:0000256" key="5">
    <source>
        <dbReference type="ARBA" id="ARBA00022989"/>
    </source>
</evidence>
<keyword evidence="9" id="KW-1185">Reference proteome</keyword>
<dbReference type="PIRSF" id="PIRSF019239">
    <property type="entry name" value="MrpE"/>
    <property type="match status" value="1"/>
</dbReference>
<evidence type="ECO:0000256" key="3">
    <source>
        <dbReference type="ARBA" id="ARBA00022475"/>
    </source>
</evidence>
<comment type="subcellular location">
    <subcellularLocation>
        <location evidence="1">Cell membrane</location>
        <topology evidence="1">Multi-pass membrane protein</topology>
    </subcellularLocation>
</comment>
<evidence type="ECO:0000256" key="6">
    <source>
        <dbReference type="ARBA" id="ARBA00023136"/>
    </source>
</evidence>
<dbReference type="EMBL" id="AP021875">
    <property type="protein sequence ID" value="BBO75921.1"/>
    <property type="molecule type" value="Genomic_DNA"/>
</dbReference>
<gene>
    <name evidence="8" type="primary">mrpE</name>
    <name evidence="8" type="ORF">DSCW_33380</name>
</gene>
<keyword evidence="4 7" id="KW-0812">Transmembrane</keyword>
<name>A0A5K7Z8A3_9BACT</name>
<evidence type="ECO:0000313" key="9">
    <source>
        <dbReference type="Proteomes" id="UP000427769"/>
    </source>
</evidence>
<dbReference type="RefSeq" id="WP_155304794.1">
    <property type="nucleotide sequence ID" value="NZ_AP021875.1"/>
</dbReference>
<dbReference type="InterPro" id="IPR002758">
    <property type="entry name" value="Cation_antiport_E"/>
</dbReference>
<evidence type="ECO:0000256" key="1">
    <source>
        <dbReference type="ARBA" id="ARBA00004651"/>
    </source>
</evidence>
<evidence type="ECO:0000256" key="4">
    <source>
        <dbReference type="ARBA" id="ARBA00022692"/>
    </source>
</evidence>
<keyword evidence="5 7" id="KW-1133">Transmembrane helix</keyword>
<evidence type="ECO:0000256" key="7">
    <source>
        <dbReference type="SAM" id="Phobius"/>
    </source>
</evidence>
<evidence type="ECO:0000256" key="2">
    <source>
        <dbReference type="ARBA" id="ARBA00006228"/>
    </source>
</evidence>
<dbReference type="OrthoDB" id="9807187at2"/>
<evidence type="ECO:0000313" key="8">
    <source>
        <dbReference type="EMBL" id="BBO75921.1"/>
    </source>
</evidence>
<dbReference type="PANTHER" id="PTHR34584:SF1">
    <property type="entry name" value="NA(+)_H(+) ANTIPORTER SUBUNIT E1"/>
    <property type="match status" value="1"/>
</dbReference>
<dbReference type="AlphaFoldDB" id="A0A5K7Z8A3"/>
<dbReference type="Pfam" id="PF01899">
    <property type="entry name" value="MNHE"/>
    <property type="match status" value="1"/>
</dbReference>
<reference evidence="8 9" key="1">
    <citation type="submission" date="2019-11" db="EMBL/GenBank/DDBJ databases">
        <title>Comparative genomics of hydrocarbon-degrading Desulfosarcina strains.</title>
        <authorList>
            <person name="Watanabe M."/>
            <person name="Kojima H."/>
            <person name="Fukui M."/>
        </authorList>
    </citation>
    <scope>NUCLEOTIDE SEQUENCE [LARGE SCALE GENOMIC DNA]</scope>
    <source>
        <strain evidence="8 9">PP31</strain>
    </source>
</reference>
<accession>A0A5K7Z8A3</accession>
<dbReference type="Proteomes" id="UP000427769">
    <property type="component" value="Chromosome"/>
</dbReference>
<sequence>MNLFFVNLFIALGYMGVQGQFSLYGLGTGFILGYLALWITQPLYGSSRYFSRLPRAIRLAAYFLVELLLSNLRVFWDVVTPGQISRPGIVGVPLNAETEMEILLVANLISLTPGTLSVDLSEDHRTLFVHVMFLDDPERFRKTIREGLERRVLEVTR</sequence>
<feature type="transmembrane region" description="Helical" evidence="7">
    <location>
        <begin position="20"/>
        <end position="39"/>
    </location>
</feature>
<dbReference type="PANTHER" id="PTHR34584">
    <property type="entry name" value="NA(+)/H(+) ANTIPORTER SUBUNIT E1"/>
    <property type="match status" value="1"/>
</dbReference>
<proteinExistence type="inferred from homology"/>
<dbReference type="GO" id="GO:0005886">
    <property type="term" value="C:plasma membrane"/>
    <property type="evidence" value="ECO:0007669"/>
    <property type="project" value="UniProtKB-SubCell"/>
</dbReference>
<organism evidence="8 9">
    <name type="scientific">Desulfosarcina widdelii</name>
    <dbReference type="NCBI Taxonomy" id="947919"/>
    <lineage>
        <taxon>Bacteria</taxon>
        <taxon>Pseudomonadati</taxon>
        <taxon>Thermodesulfobacteriota</taxon>
        <taxon>Desulfobacteria</taxon>
        <taxon>Desulfobacterales</taxon>
        <taxon>Desulfosarcinaceae</taxon>
        <taxon>Desulfosarcina</taxon>
    </lineage>
</organism>
<protein>
    <submittedName>
        <fullName evidence="8">Cation:proton antiporter</fullName>
    </submittedName>
</protein>
<keyword evidence="6 7" id="KW-0472">Membrane</keyword>
<keyword evidence="3" id="KW-1003">Cell membrane</keyword>
<dbReference type="GO" id="GO:0008324">
    <property type="term" value="F:monoatomic cation transmembrane transporter activity"/>
    <property type="evidence" value="ECO:0007669"/>
    <property type="project" value="InterPro"/>
</dbReference>